<feature type="coiled-coil region" evidence="1">
    <location>
        <begin position="118"/>
        <end position="163"/>
    </location>
</feature>
<dbReference type="AlphaFoldDB" id="A0A6C0KD51"/>
<dbReference type="Pfam" id="PF00096">
    <property type="entry name" value="zf-C2H2"/>
    <property type="match status" value="2"/>
</dbReference>
<feature type="domain" description="C2H2-type" evidence="2">
    <location>
        <begin position="37"/>
        <end position="65"/>
    </location>
</feature>
<reference evidence="3" key="1">
    <citation type="journal article" date="2020" name="Nature">
        <title>Giant virus diversity and host interactions through global metagenomics.</title>
        <authorList>
            <person name="Schulz F."/>
            <person name="Roux S."/>
            <person name="Paez-Espino D."/>
            <person name="Jungbluth S."/>
            <person name="Walsh D.A."/>
            <person name="Denef V.J."/>
            <person name="McMahon K.D."/>
            <person name="Konstantinidis K.T."/>
            <person name="Eloe-Fadrosh E.A."/>
            <person name="Kyrpides N.C."/>
            <person name="Woyke T."/>
        </authorList>
    </citation>
    <scope>NUCLEOTIDE SEQUENCE</scope>
    <source>
        <strain evidence="3">GVMAG-S-3300010158-109</strain>
    </source>
</reference>
<dbReference type="SUPFAM" id="SSF57667">
    <property type="entry name" value="beta-beta-alpha zinc fingers"/>
    <property type="match status" value="1"/>
</dbReference>
<organism evidence="3">
    <name type="scientific">viral metagenome</name>
    <dbReference type="NCBI Taxonomy" id="1070528"/>
    <lineage>
        <taxon>unclassified sequences</taxon>
        <taxon>metagenomes</taxon>
        <taxon>organismal metagenomes</taxon>
    </lineage>
</organism>
<evidence type="ECO:0000259" key="2">
    <source>
        <dbReference type="PROSITE" id="PS50157"/>
    </source>
</evidence>
<feature type="domain" description="C2H2-type" evidence="2">
    <location>
        <begin position="1"/>
        <end position="22"/>
    </location>
</feature>
<dbReference type="EMBL" id="MN740870">
    <property type="protein sequence ID" value="QHU15942.1"/>
    <property type="molecule type" value="Genomic_DNA"/>
</dbReference>
<accession>A0A6C0KD51</accession>
<evidence type="ECO:0000256" key="1">
    <source>
        <dbReference type="SAM" id="Coils"/>
    </source>
</evidence>
<keyword evidence="1" id="KW-0175">Coiled coil</keyword>
<protein>
    <recommendedName>
        <fullName evidence="2">C2H2-type domain-containing protein</fullName>
    </recommendedName>
</protein>
<name>A0A6C0KD51_9ZZZZ</name>
<dbReference type="PROSITE" id="PS50157">
    <property type="entry name" value="ZINC_FINGER_C2H2_2"/>
    <property type="match status" value="2"/>
</dbReference>
<sequence>MECEFCQKTFISKSNLTTHQKTTKYCLEIQGKSTEGYKCEYCNKIYTQSQTLETHIRSCKEKEKTIQSQKETETSKTIKKLESEIFKIRRHEKDTLQKKDDYYTEKIKEKELNFLKDIETIKDKLQEKETHHEAILKEKNEYIAKLEAKLEKFENAVTNMAAATTLSIEAKAIKASSAAQTPVTNNTTNNITVTTTNNNVLNLSKEHVKSVLTEHLDYNVVYAGQAGLAAFVVDKMLKNQAGNLIYRCVDPSRQMFEFEDEKGEIIRDMKAEKLIQSLLKGEVIKIGLEEAGKGWNTDDDDLNSKRAEVFSNKVSEYASLNRNNTVFRSKVSSLTT</sequence>
<dbReference type="InterPro" id="IPR036236">
    <property type="entry name" value="Znf_C2H2_sf"/>
</dbReference>
<dbReference type="Gene3D" id="3.30.160.60">
    <property type="entry name" value="Classic Zinc Finger"/>
    <property type="match status" value="1"/>
</dbReference>
<evidence type="ECO:0000313" key="3">
    <source>
        <dbReference type="EMBL" id="QHU15942.1"/>
    </source>
</evidence>
<proteinExistence type="predicted"/>
<dbReference type="InterPro" id="IPR013087">
    <property type="entry name" value="Znf_C2H2_type"/>
</dbReference>